<dbReference type="EnsemblPlants" id="KRH50526">
    <property type="protein sequence ID" value="KRH50526"/>
    <property type="gene ID" value="GLYMA_07G225900"/>
</dbReference>
<keyword evidence="3" id="KW-1185">Reference proteome</keyword>
<evidence type="ECO:0008006" key="4">
    <source>
        <dbReference type="Google" id="ProtNLM"/>
    </source>
</evidence>
<dbReference type="Proteomes" id="UP000008827">
    <property type="component" value="Chromosome 7"/>
</dbReference>
<dbReference type="AlphaFoldDB" id="A0A0R0J6U8"/>
<name>A0A0R0J6U8_SOYBN</name>
<sequence length="70" mass="8226">MDDDVEVPLILGRIFMKTTRDLIDMDDVQFKIRVQDEEVVCNVFKAVKHLNDDKSCLRVDVLDEMTLIRE</sequence>
<gene>
    <name evidence="1" type="ORF">GLYMA_07G225900</name>
</gene>
<evidence type="ECO:0000313" key="1">
    <source>
        <dbReference type="EMBL" id="KRH50526.1"/>
    </source>
</evidence>
<dbReference type="OMA" id="DDCFRID"/>
<reference evidence="2" key="2">
    <citation type="submission" date="2018-02" db="UniProtKB">
        <authorList>
            <consortium name="EnsemblPlants"/>
        </authorList>
    </citation>
    <scope>IDENTIFICATION</scope>
    <source>
        <strain evidence="2">Williams 82</strain>
    </source>
</reference>
<protein>
    <recommendedName>
        <fullName evidence="4">Reverse transcriptase domain-containing protein</fullName>
    </recommendedName>
</protein>
<reference evidence="1 2" key="1">
    <citation type="journal article" date="2010" name="Nature">
        <title>Genome sequence of the palaeopolyploid soybean.</title>
        <authorList>
            <person name="Schmutz J."/>
            <person name="Cannon S.B."/>
            <person name="Schlueter J."/>
            <person name="Ma J."/>
            <person name="Mitros T."/>
            <person name="Nelson W."/>
            <person name="Hyten D.L."/>
            <person name="Song Q."/>
            <person name="Thelen J.J."/>
            <person name="Cheng J."/>
            <person name="Xu D."/>
            <person name="Hellsten U."/>
            <person name="May G.D."/>
            <person name="Yu Y."/>
            <person name="Sakurai T."/>
            <person name="Umezawa T."/>
            <person name="Bhattacharyya M.K."/>
            <person name="Sandhu D."/>
            <person name="Valliyodan B."/>
            <person name="Lindquist E."/>
            <person name="Peto M."/>
            <person name="Grant D."/>
            <person name="Shu S."/>
            <person name="Goodstein D."/>
            <person name="Barry K."/>
            <person name="Futrell-Griggs M."/>
            <person name="Abernathy B."/>
            <person name="Du J."/>
            <person name="Tian Z."/>
            <person name="Zhu L."/>
            <person name="Gill N."/>
            <person name="Joshi T."/>
            <person name="Libault M."/>
            <person name="Sethuraman A."/>
            <person name="Zhang X.-C."/>
            <person name="Shinozaki K."/>
            <person name="Nguyen H.T."/>
            <person name="Wing R.A."/>
            <person name="Cregan P."/>
            <person name="Specht J."/>
            <person name="Grimwood J."/>
            <person name="Rokhsar D."/>
            <person name="Stacey G."/>
            <person name="Shoemaker R.C."/>
            <person name="Jackson S.A."/>
        </authorList>
    </citation>
    <scope>NUCLEOTIDE SEQUENCE</scope>
    <source>
        <strain evidence="2">cv. Williams 82</strain>
        <tissue evidence="1">Callus</tissue>
    </source>
</reference>
<proteinExistence type="predicted"/>
<organism evidence="1">
    <name type="scientific">Glycine max</name>
    <name type="common">Soybean</name>
    <name type="synonym">Glycine hispida</name>
    <dbReference type="NCBI Taxonomy" id="3847"/>
    <lineage>
        <taxon>Eukaryota</taxon>
        <taxon>Viridiplantae</taxon>
        <taxon>Streptophyta</taxon>
        <taxon>Embryophyta</taxon>
        <taxon>Tracheophyta</taxon>
        <taxon>Spermatophyta</taxon>
        <taxon>Magnoliopsida</taxon>
        <taxon>eudicotyledons</taxon>
        <taxon>Gunneridae</taxon>
        <taxon>Pentapetalae</taxon>
        <taxon>rosids</taxon>
        <taxon>fabids</taxon>
        <taxon>Fabales</taxon>
        <taxon>Fabaceae</taxon>
        <taxon>Papilionoideae</taxon>
        <taxon>50 kb inversion clade</taxon>
        <taxon>NPAAA clade</taxon>
        <taxon>indigoferoid/millettioid clade</taxon>
        <taxon>Phaseoleae</taxon>
        <taxon>Glycine</taxon>
        <taxon>Glycine subgen. Soja</taxon>
    </lineage>
</organism>
<dbReference type="Gramene" id="KRH50526">
    <property type="protein sequence ID" value="KRH50526"/>
    <property type="gene ID" value="GLYMA_07G225900"/>
</dbReference>
<evidence type="ECO:0000313" key="2">
    <source>
        <dbReference type="EnsemblPlants" id="KRH50526"/>
    </source>
</evidence>
<dbReference type="EMBL" id="CM000840">
    <property type="protein sequence ID" value="KRH50526.1"/>
    <property type="molecule type" value="Genomic_DNA"/>
</dbReference>
<reference evidence="1" key="3">
    <citation type="submission" date="2018-07" db="EMBL/GenBank/DDBJ databases">
        <title>WGS assembly of Glycine max.</title>
        <authorList>
            <person name="Schmutz J."/>
            <person name="Cannon S."/>
            <person name="Schlueter J."/>
            <person name="Ma J."/>
            <person name="Mitros T."/>
            <person name="Nelson W."/>
            <person name="Hyten D."/>
            <person name="Song Q."/>
            <person name="Thelen J."/>
            <person name="Cheng J."/>
            <person name="Xu D."/>
            <person name="Hellsten U."/>
            <person name="May G."/>
            <person name="Yu Y."/>
            <person name="Sakurai T."/>
            <person name="Umezawa T."/>
            <person name="Bhattacharyya M."/>
            <person name="Sandhu D."/>
            <person name="Valliyodan B."/>
            <person name="Lindquist E."/>
            <person name="Peto M."/>
            <person name="Grant D."/>
            <person name="Shu S."/>
            <person name="Goodstein D."/>
            <person name="Barry K."/>
            <person name="Futrell-Griggs M."/>
            <person name="Abernathy B."/>
            <person name="Du J."/>
            <person name="Tian Z."/>
            <person name="Zhu L."/>
            <person name="Gill N."/>
            <person name="Joshi T."/>
            <person name="Libault M."/>
            <person name="Sethuraman A."/>
            <person name="Zhang X."/>
            <person name="Shinozaki K."/>
            <person name="Nguyen H."/>
            <person name="Wing R."/>
            <person name="Cregan P."/>
            <person name="Specht J."/>
            <person name="Grimwood J."/>
            <person name="Rokhsar D."/>
            <person name="Stacey G."/>
            <person name="Shoemaker R."/>
            <person name="Jackson S."/>
        </authorList>
    </citation>
    <scope>NUCLEOTIDE SEQUENCE</scope>
    <source>
        <tissue evidence="1">Callus</tissue>
    </source>
</reference>
<dbReference type="InParanoid" id="A0A0R0J6U8"/>
<evidence type="ECO:0000313" key="3">
    <source>
        <dbReference type="Proteomes" id="UP000008827"/>
    </source>
</evidence>
<accession>A0A0R0J6U8</accession>